<evidence type="ECO:0000256" key="1">
    <source>
        <dbReference type="SAM" id="MobiDB-lite"/>
    </source>
</evidence>
<feature type="compositionally biased region" description="Low complexity" evidence="1">
    <location>
        <begin position="43"/>
        <end position="54"/>
    </location>
</feature>
<sequence>MLSTSESPRARGTVPIPLTAFPSLPFLTDAYLPVPQAAAATQQQQQLLQPGTTPEPVCAAGGDRLSTAGAEGWADTGVPLQQLQLLGAPREGEVGEFLSGASDPTPFAASYFYPHLCSPSLDNPQTPTMTNSHSSLSPIQLATPPQTGNSSTVVGAAPSGGFPLYCAPPFPSSLPGPLTCGLGLEGPPKDPINPDYTLQQQNATQDTQGFASDYDRLTRELCKYCANLRDLVTDNPSFSDELSSTLEKAIGSADQVNHAQQKFLFSGNQQMHLVADSNVIHSKVHTLHRILQNTIPQYRQWLEGHAVLKEHIQQLEQRHRGFVGSANQGGNELHDSARTSAAAAAGAGGNPPLQQQQQQQHRQAA</sequence>
<reference evidence="2" key="1">
    <citation type="submission" date="2013-10" db="EMBL/GenBank/DDBJ databases">
        <title>Genomic analysis of the causative agents of coccidiosis in chickens.</title>
        <authorList>
            <person name="Reid A.J."/>
            <person name="Blake D."/>
            <person name="Billington K."/>
            <person name="Browne H."/>
            <person name="Dunn M."/>
            <person name="Hung S."/>
            <person name="Kawahara F."/>
            <person name="Miranda-Saavedra D."/>
            <person name="Mourier T."/>
            <person name="Nagra H."/>
            <person name="Otto T.D."/>
            <person name="Rawlings N."/>
            <person name="Sanchez A."/>
            <person name="Sanders M."/>
            <person name="Subramaniam C."/>
            <person name="Tay Y."/>
            <person name="Dear P."/>
            <person name="Doerig C."/>
            <person name="Gruber A."/>
            <person name="Parkinson J."/>
            <person name="Shirley M."/>
            <person name="Wan K.L."/>
            <person name="Berriman M."/>
            <person name="Tomley F."/>
            <person name="Pain A."/>
        </authorList>
    </citation>
    <scope>NUCLEOTIDE SEQUENCE [LARGE SCALE GENOMIC DNA]</scope>
    <source>
        <strain evidence="2">Houghton</strain>
    </source>
</reference>
<dbReference type="OrthoDB" id="345726at2759"/>
<gene>
    <name evidence="2" type="ORF">EBH_0002680</name>
</gene>
<evidence type="ECO:0000313" key="3">
    <source>
        <dbReference type="Proteomes" id="UP000030750"/>
    </source>
</evidence>
<feature type="region of interest" description="Disordered" evidence="1">
    <location>
        <begin position="43"/>
        <end position="71"/>
    </location>
</feature>
<reference evidence="2" key="2">
    <citation type="submission" date="2013-10" db="EMBL/GenBank/DDBJ databases">
        <authorList>
            <person name="Aslett M."/>
        </authorList>
    </citation>
    <scope>NUCLEOTIDE SEQUENCE [LARGE SCALE GENOMIC DNA]</scope>
    <source>
        <strain evidence="2">Houghton</strain>
    </source>
</reference>
<dbReference type="AlphaFoldDB" id="U6LPK9"/>
<dbReference type="VEuPathDB" id="ToxoDB:EBH_0002680"/>
<name>U6LPK9_9EIME</name>
<organism evidence="2 3">
    <name type="scientific">Eimeria brunetti</name>
    <dbReference type="NCBI Taxonomy" id="51314"/>
    <lineage>
        <taxon>Eukaryota</taxon>
        <taxon>Sar</taxon>
        <taxon>Alveolata</taxon>
        <taxon>Apicomplexa</taxon>
        <taxon>Conoidasida</taxon>
        <taxon>Coccidia</taxon>
        <taxon>Eucoccidiorida</taxon>
        <taxon>Eimeriorina</taxon>
        <taxon>Eimeriidae</taxon>
        <taxon>Eimeria</taxon>
    </lineage>
</organism>
<dbReference type="Proteomes" id="UP000030750">
    <property type="component" value="Unassembled WGS sequence"/>
</dbReference>
<accession>U6LPK9</accession>
<dbReference type="EMBL" id="HG713068">
    <property type="protein sequence ID" value="CDJ52081.1"/>
    <property type="molecule type" value="Genomic_DNA"/>
</dbReference>
<keyword evidence="3" id="KW-1185">Reference proteome</keyword>
<protein>
    <submittedName>
        <fullName evidence="2">Uncharacterized protein</fullName>
    </submittedName>
</protein>
<evidence type="ECO:0000313" key="2">
    <source>
        <dbReference type="EMBL" id="CDJ52081.1"/>
    </source>
</evidence>
<feature type="compositionally biased region" description="Low complexity" evidence="1">
    <location>
        <begin position="341"/>
        <end position="365"/>
    </location>
</feature>
<feature type="region of interest" description="Disordered" evidence="1">
    <location>
        <begin position="323"/>
        <end position="365"/>
    </location>
</feature>
<proteinExistence type="predicted"/>